<comment type="caution">
    <text evidence="1">The sequence shown here is derived from an EMBL/GenBank/DDBJ whole genome shotgun (WGS) entry which is preliminary data.</text>
</comment>
<reference evidence="1" key="1">
    <citation type="submission" date="2021-06" db="EMBL/GenBank/DDBJ databases">
        <authorList>
            <person name="Kallberg Y."/>
            <person name="Tangrot J."/>
            <person name="Rosling A."/>
        </authorList>
    </citation>
    <scope>NUCLEOTIDE SEQUENCE</scope>
    <source>
        <strain evidence="1">28 12/20/2015</strain>
    </source>
</reference>
<keyword evidence="2" id="KW-1185">Reference proteome</keyword>
<dbReference type="EMBL" id="CAJVPW010010108">
    <property type="protein sequence ID" value="CAG8612026.1"/>
    <property type="molecule type" value="Genomic_DNA"/>
</dbReference>
<gene>
    <name evidence="1" type="ORF">SPELUC_LOCUS7534</name>
</gene>
<evidence type="ECO:0000313" key="1">
    <source>
        <dbReference type="EMBL" id="CAG8612026.1"/>
    </source>
</evidence>
<sequence length="728" mass="84761">MEEECNTFSQNTPYQIHPTAITASKLINTKEIAELFQESEEQALEKELKKIEQLINQSLTNEQKELVSKFLQTYKKRERENKEITKKDIKNLKEKLRAEGLTDKDIEKIVDYCKRKEIKMEDEEFEEQQLIIEDYPELEKLYLNDNEELVIENCPQINKLDVHNNSLTSLEFIKDLESLEELKLDGNIELNKILEPYDDWKDYQKDLQESNQDTRELLRNIRILEKEKKDLSMKFDLSQQKYNDLKNFLKEVLVSLSQEAKKDLVEKLDREIKEKGNNISAPGMTEELKLNTKAVIESAKEIKSELENELTESKAKIEELEKKLKEFQEKDVYYQQLKKNIEQEKTKLEELKNDIIIKNQLEEYDLESILETQVSEDSTKLENARKTLKRLAQGINENEIDKLCQLQENIVKLEIELGETEKKQINQIIYNIGSVGNYIENYSPHSGSTTNLIGSQGTEVTELENLVLEDKIEENASSLIVSQTQPSLEYLIGKGGYGEVYRDIKREISILKNLRNRHIIQYYDIYSDNQEFLIIMDYAENGTLTKFINDNKDNDHDWKFNTDLIKQMTLGLAYIHQQGVIHRDLKSMNILLDKHFQVKISDFGLSKTKNISSSYSKYNAAEIVAKCTTPFKDIDNVLIYIAINNGKENIPDDTPSNIQNIIQQCDISDLQIINNDDNSSTVENLSELQNSEKTNEQHYISNSDSLLALCLESDYENFPKVHIEIPPK</sequence>
<accession>A0ACA9MW20</accession>
<proteinExistence type="predicted"/>
<evidence type="ECO:0000313" key="2">
    <source>
        <dbReference type="Proteomes" id="UP000789366"/>
    </source>
</evidence>
<protein>
    <submittedName>
        <fullName evidence="1">16107_t:CDS:1</fullName>
    </submittedName>
</protein>
<organism evidence="1 2">
    <name type="scientific">Cetraspora pellucida</name>
    <dbReference type="NCBI Taxonomy" id="1433469"/>
    <lineage>
        <taxon>Eukaryota</taxon>
        <taxon>Fungi</taxon>
        <taxon>Fungi incertae sedis</taxon>
        <taxon>Mucoromycota</taxon>
        <taxon>Glomeromycotina</taxon>
        <taxon>Glomeromycetes</taxon>
        <taxon>Diversisporales</taxon>
        <taxon>Gigasporaceae</taxon>
        <taxon>Cetraspora</taxon>
    </lineage>
</organism>
<dbReference type="Proteomes" id="UP000789366">
    <property type="component" value="Unassembled WGS sequence"/>
</dbReference>
<name>A0ACA9MW20_9GLOM</name>